<proteinExistence type="predicted"/>
<accession>A0ABZ0RT89</accession>
<dbReference type="RefSeq" id="WP_319833048.1">
    <property type="nucleotide sequence ID" value="NZ_CP138858.1"/>
</dbReference>
<reference evidence="1 2" key="1">
    <citation type="submission" date="2023-11" db="EMBL/GenBank/DDBJ databases">
        <title>Coraliomargarita sp. nov., isolated from marine algae.</title>
        <authorList>
            <person name="Lee J.K."/>
            <person name="Baek J.H."/>
            <person name="Kim J.M."/>
            <person name="Choi D.G."/>
            <person name="Jeon C.O."/>
        </authorList>
    </citation>
    <scope>NUCLEOTIDE SEQUENCE [LARGE SCALE GENOMIC DNA]</scope>
    <source>
        <strain evidence="1 2">J2-16</strain>
    </source>
</reference>
<dbReference type="EMBL" id="CP138858">
    <property type="protein sequence ID" value="WPJ96184.1"/>
    <property type="molecule type" value="Genomic_DNA"/>
</dbReference>
<dbReference type="InterPro" id="IPR021272">
    <property type="entry name" value="DUF2851"/>
</dbReference>
<dbReference type="Pfam" id="PF11013">
    <property type="entry name" value="DUF2851"/>
    <property type="match status" value="1"/>
</dbReference>
<keyword evidence="2" id="KW-1185">Reference proteome</keyword>
<gene>
    <name evidence="1" type="ORF">SH580_00525</name>
</gene>
<protein>
    <submittedName>
        <fullName evidence="1">DUF2851 family protein</fullName>
    </submittedName>
</protein>
<evidence type="ECO:0000313" key="2">
    <source>
        <dbReference type="Proteomes" id="UP001324993"/>
    </source>
</evidence>
<name>A0ABZ0RT89_9BACT</name>
<sequence>MLKNEVQEIQGLYGPFSLSERVLQKIWLRGDFDAHGLRTVSGKSLRVIDPGRWNLLEGPDFLEAQLELDGELIVGDVEVHFHASDWQLHAHDSNPNFNDVRLHVVLYADESPVQVTTNLGRQPELMYLLPLLERDLEDFAVDDALLELEQVEDTEWMLKFMQQSLERRREILNAGAEARWSRKLGFAEKRLAGASWAEVCHQYCLEVLGYARNRAPMSRLALSHSIEDFATGRVEAEGLFEEERDCWRLSGLRPANHPKHRLAQYVGICQAQPDWPEGLRQVLGTCTTSDGDCSGLAFRKAQNVPRLVARISDEVFSDTISAKRLNTLICDALLPLAHAAGVADLAAYWMHWPAGDAPDALYRFLKQAQVIDRAQPFSNGQLQGGLHWLIRRAYD</sequence>
<evidence type="ECO:0000313" key="1">
    <source>
        <dbReference type="EMBL" id="WPJ96184.1"/>
    </source>
</evidence>
<organism evidence="1 2">
    <name type="scientific">Coraliomargarita algicola</name>
    <dbReference type="NCBI Taxonomy" id="3092156"/>
    <lineage>
        <taxon>Bacteria</taxon>
        <taxon>Pseudomonadati</taxon>
        <taxon>Verrucomicrobiota</taxon>
        <taxon>Opitutia</taxon>
        <taxon>Puniceicoccales</taxon>
        <taxon>Coraliomargaritaceae</taxon>
        <taxon>Coraliomargarita</taxon>
    </lineage>
</organism>
<dbReference type="Proteomes" id="UP001324993">
    <property type="component" value="Chromosome"/>
</dbReference>